<proteinExistence type="predicted"/>
<dbReference type="PANTHER" id="PTHR43179">
    <property type="entry name" value="RHAMNOSYLTRANSFERASE WBBL"/>
    <property type="match status" value="1"/>
</dbReference>
<keyword evidence="3" id="KW-0328">Glycosyltransferase</keyword>
<evidence type="ECO:0000313" key="3">
    <source>
        <dbReference type="EMBL" id="MFC1853692.1"/>
    </source>
</evidence>
<dbReference type="Proteomes" id="UP001594351">
    <property type="component" value="Unassembled WGS sequence"/>
</dbReference>
<dbReference type="GO" id="GO:0016757">
    <property type="term" value="F:glycosyltransferase activity"/>
    <property type="evidence" value="ECO:0007669"/>
    <property type="project" value="UniProtKB-KW"/>
</dbReference>
<comment type="caution">
    <text evidence="3">The sequence shown here is derived from an EMBL/GenBank/DDBJ whole genome shotgun (WGS) entry which is preliminary data.</text>
</comment>
<dbReference type="Pfam" id="PF00535">
    <property type="entry name" value="Glycos_transf_2"/>
    <property type="match status" value="1"/>
</dbReference>
<keyword evidence="1" id="KW-0812">Transmembrane</keyword>
<gene>
    <name evidence="3" type="ORF">ACFL27_26205</name>
</gene>
<evidence type="ECO:0000259" key="2">
    <source>
        <dbReference type="Pfam" id="PF00535"/>
    </source>
</evidence>
<keyword evidence="1" id="KW-1133">Transmembrane helix</keyword>
<sequence>MENKIWAIIVTYNSEKWIKRCLQSLHTSSLVPKVIVVDNASRDQTVTLVRKLYPEVTVVRKDDNTGFGQACNIGLKYALEAQADYILIQNDDVEKAPDMISKLQTTALNNPEYGILIPLNRTDSATDIDPKFCMELKKYGPPELFSDLLMSKTRDVYEVPVLPGAAMFLTGKALKVLGGFDPLFFVLGVEYDYCFRTSISDLRVGFVPQAIAYHEYKRTKEGQAETGVTYKYYSADFYSTSLFILKNRIIHLSICCFIRVLIISSIFSMLCASGTLRGSWPSV</sequence>
<dbReference type="CDD" id="cd04186">
    <property type="entry name" value="GT_2_like_c"/>
    <property type="match status" value="1"/>
</dbReference>
<organism evidence="3 4">
    <name type="scientific">candidate division CSSED10-310 bacterium</name>
    <dbReference type="NCBI Taxonomy" id="2855610"/>
    <lineage>
        <taxon>Bacteria</taxon>
        <taxon>Bacteria division CSSED10-310</taxon>
    </lineage>
</organism>
<keyword evidence="1" id="KW-0472">Membrane</keyword>
<dbReference type="InterPro" id="IPR029044">
    <property type="entry name" value="Nucleotide-diphossugar_trans"/>
</dbReference>
<feature type="transmembrane region" description="Helical" evidence="1">
    <location>
        <begin position="249"/>
        <end position="272"/>
    </location>
</feature>
<evidence type="ECO:0000313" key="4">
    <source>
        <dbReference type="Proteomes" id="UP001594351"/>
    </source>
</evidence>
<reference evidence="3 4" key="1">
    <citation type="submission" date="2024-09" db="EMBL/GenBank/DDBJ databases">
        <title>Laminarin stimulates single cell rates of sulfate reduction while oxygen inhibits transcriptomic activity in coastal marine sediment.</title>
        <authorList>
            <person name="Lindsay M."/>
            <person name="Orcutt B."/>
            <person name="Emerson D."/>
            <person name="Stepanauskas R."/>
            <person name="D'Angelo T."/>
        </authorList>
    </citation>
    <scope>NUCLEOTIDE SEQUENCE [LARGE SCALE GENOMIC DNA]</scope>
    <source>
        <strain evidence="3">SAG AM-311-K15</strain>
    </source>
</reference>
<dbReference type="SUPFAM" id="SSF53448">
    <property type="entry name" value="Nucleotide-diphospho-sugar transferases"/>
    <property type="match status" value="1"/>
</dbReference>
<dbReference type="InterPro" id="IPR001173">
    <property type="entry name" value="Glyco_trans_2-like"/>
</dbReference>
<dbReference type="EMBL" id="JBHPBY010000574">
    <property type="protein sequence ID" value="MFC1853692.1"/>
    <property type="molecule type" value="Genomic_DNA"/>
</dbReference>
<dbReference type="Gene3D" id="3.90.550.10">
    <property type="entry name" value="Spore Coat Polysaccharide Biosynthesis Protein SpsA, Chain A"/>
    <property type="match status" value="1"/>
</dbReference>
<feature type="domain" description="Glycosyltransferase 2-like" evidence="2">
    <location>
        <begin position="7"/>
        <end position="117"/>
    </location>
</feature>
<keyword evidence="3" id="KW-0808">Transferase</keyword>
<protein>
    <submittedName>
        <fullName evidence="3">Glycosyltransferase family 2 protein</fullName>
        <ecNumber evidence="3">2.4.-.-</ecNumber>
    </submittedName>
</protein>
<evidence type="ECO:0000256" key="1">
    <source>
        <dbReference type="SAM" id="Phobius"/>
    </source>
</evidence>
<dbReference type="EC" id="2.4.-.-" evidence="3"/>
<keyword evidence="4" id="KW-1185">Reference proteome</keyword>
<dbReference type="PANTHER" id="PTHR43179:SF7">
    <property type="entry name" value="RHAMNOSYLTRANSFERASE WBBL"/>
    <property type="match status" value="1"/>
</dbReference>
<name>A0ABV6Z5H0_UNCC1</name>
<accession>A0ABV6Z5H0</accession>